<evidence type="ECO:0000256" key="9">
    <source>
        <dbReference type="NCBIfam" id="TIGR01400"/>
    </source>
</evidence>
<evidence type="ECO:0000256" key="8">
    <source>
        <dbReference type="ARBA" id="ARBA00023143"/>
    </source>
</evidence>
<dbReference type="AlphaFoldDB" id="A0A5Q2QFY9"/>
<evidence type="ECO:0000256" key="7">
    <source>
        <dbReference type="ARBA" id="ARBA00023136"/>
    </source>
</evidence>
<protein>
    <recommendedName>
        <fullName evidence="3 9">Flagellar biosynthetic protein FliR</fullName>
    </recommendedName>
</protein>
<keyword evidence="12" id="KW-1185">Reference proteome</keyword>
<comment type="function">
    <text evidence="1 10">Role in flagellar biosynthesis.</text>
</comment>
<keyword evidence="7 10" id="KW-0472">Membrane</keyword>
<comment type="caution">
    <text evidence="10">Lacks conserved residue(s) required for the propagation of feature annotation.</text>
</comment>
<comment type="similarity">
    <text evidence="2 10">Belongs to the FliR/MopE/SpaR family.</text>
</comment>
<dbReference type="PANTHER" id="PTHR30065">
    <property type="entry name" value="FLAGELLAR BIOSYNTHETIC PROTEIN FLIR"/>
    <property type="match status" value="1"/>
</dbReference>
<feature type="transmembrane region" description="Helical" evidence="10">
    <location>
        <begin position="31"/>
        <end position="51"/>
    </location>
</feature>
<keyword evidence="11" id="KW-0966">Cell projection</keyword>
<proteinExistence type="inferred from homology"/>
<dbReference type="GO" id="GO:0009425">
    <property type="term" value="C:bacterial-type flagellum basal body"/>
    <property type="evidence" value="ECO:0007669"/>
    <property type="project" value="UniProtKB-SubCell"/>
</dbReference>
<dbReference type="KEGG" id="llp:GH975_06565"/>
<reference evidence="11 12" key="1">
    <citation type="submission" date="2019-11" db="EMBL/GenBank/DDBJ databases">
        <authorList>
            <person name="Khan S.A."/>
            <person name="Jeon C.O."/>
            <person name="Chun B.H."/>
        </authorList>
    </citation>
    <scope>NUCLEOTIDE SEQUENCE [LARGE SCALE GENOMIC DNA]</scope>
    <source>
        <strain evidence="11 12">IMCC 1097</strain>
    </source>
</reference>
<keyword evidence="4 10" id="KW-1003">Cell membrane</keyword>
<feature type="transmembrane region" description="Helical" evidence="10">
    <location>
        <begin position="201"/>
        <end position="221"/>
    </location>
</feature>
<dbReference type="PANTHER" id="PTHR30065:SF8">
    <property type="entry name" value="FLAGELLAR BIOSYNTHETIC PROTEIN FLIR"/>
    <property type="match status" value="1"/>
</dbReference>
<evidence type="ECO:0000313" key="11">
    <source>
        <dbReference type="EMBL" id="QGG81291.1"/>
    </source>
</evidence>
<dbReference type="Pfam" id="PF01311">
    <property type="entry name" value="Bac_export_1"/>
    <property type="match status" value="1"/>
</dbReference>
<keyword evidence="6 10" id="KW-1133">Transmembrane helix</keyword>
<feature type="transmembrane region" description="Helical" evidence="10">
    <location>
        <begin position="166"/>
        <end position="189"/>
    </location>
</feature>
<dbReference type="GO" id="GO:0006605">
    <property type="term" value="P:protein targeting"/>
    <property type="evidence" value="ECO:0007669"/>
    <property type="project" value="UniProtKB-UniRule"/>
</dbReference>
<evidence type="ECO:0000256" key="5">
    <source>
        <dbReference type="ARBA" id="ARBA00022692"/>
    </source>
</evidence>
<keyword evidence="11" id="KW-0282">Flagellum</keyword>
<dbReference type="GO" id="GO:0044780">
    <property type="term" value="P:bacterial-type flagellum assembly"/>
    <property type="evidence" value="ECO:0007669"/>
    <property type="project" value="UniProtKB-UniRule"/>
</dbReference>
<accession>A0A5Q2QFY9</accession>
<dbReference type="PRINTS" id="PR00953">
    <property type="entry name" value="TYPE3IMRPROT"/>
</dbReference>
<dbReference type="InterPro" id="IPR006303">
    <property type="entry name" value="FliR"/>
</dbReference>
<feature type="transmembrane region" description="Helical" evidence="10">
    <location>
        <begin position="114"/>
        <end position="139"/>
    </location>
</feature>
<dbReference type="EMBL" id="CP045871">
    <property type="protein sequence ID" value="QGG81291.1"/>
    <property type="molecule type" value="Genomic_DNA"/>
</dbReference>
<dbReference type="Proteomes" id="UP000388235">
    <property type="component" value="Chromosome"/>
</dbReference>
<evidence type="ECO:0000256" key="4">
    <source>
        <dbReference type="ARBA" id="ARBA00022475"/>
    </source>
</evidence>
<evidence type="ECO:0000256" key="2">
    <source>
        <dbReference type="ARBA" id="ARBA00009772"/>
    </source>
</evidence>
<evidence type="ECO:0000313" key="12">
    <source>
        <dbReference type="Proteomes" id="UP000388235"/>
    </source>
</evidence>
<dbReference type="OrthoDB" id="9797790at2"/>
<gene>
    <name evidence="11" type="primary">fliR</name>
    <name evidence="11" type="ORF">GH975_06565</name>
</gene>
<evidence type="ECO:0000256" key="10">
    <source>
        <dbReference type="RuleBase" id="RU362071"/>
    </source>
</evidence>
<keyword evidence="5 10" id="KW-0812">Transmembrane</keyword>
<keyword evidence="11" id="KW-0969">Cilium</keyword>
<evidence type="ECO:0000256" key="1">
    <source>
        <dbReference type="ARBA" id="ARBA00002578"/>
    </source>
</evidence>
<dbReference type="NCBIfam" id="TIGR01400">
    <property type="entry name" value="fliR"/>
    <property type="match status" value="1"/>
</dbReference>
<comment type="subcellular location">
    <subcellularLocation>
        <location evidence="10">Cell membrane</location>
        <topology evidence="10">Multi-pass membrane protein</topology>
    </subcellularLocation>
    <subcellularLocation>
        <location evidence="10">Bacterial flagellum basal body</location>
    </subcellularLocation>
</comment>
<dbReference type="InterPro" id="IPR002010">
    <property type="entry name" value="T3SS_IM_R"/>
</dbReference>
<dbReference type="GO" id="GO:0005886">
    <property type="term" value="C:plasma membrane"/>
    <property type="evidence" value="ECO:0007669"/>
    <property type="project" value="UniProtKB-SubCell"/>
</dbReference>
<evidence type="ECO:0000256" key="6">
    <source>
        <dbReference type="ARBA" id="ARBA00022989"/>
    </source>
</evidence>
<name>A0A5Q2QFY9_9GAMM</name>
<organism evidence="11 12">
    <name type="scientific">Litorivicinus lipolyticus</name>
    <dbReference type="NCBI Taxonomy" id="418701"/>
    <lineage>
        <taxon>Bacteria</taxon>
        <taxon>Pseudomonadati</taxon>
        <taxon>Pseudomonadota</taxon>
        <taxon>Gammaproteobacteria</taxon>
        <taxon>Oceanospirillales</taxon>
        <taxon>Litorivicinaceae</taxon>
        <taxon>Litorivicinus</taxon>
    </lineage>
</organism>
<evidence type="ECO:0000256" key="3">
    <source>
        <dbReference type="ARBA" id="ARBA00021717"/>
    </source>
</evidence>
<sequence length="248" mass="26273">MSTLLAIFRIGAFFAAGPILGATFITGPVRAGLALIMALIIQPLIPAVPAIDPLSIQMLVVIGQEIMMGVAMAFVVQLLFQMFVLAGQAIAMQAGLGFANMVDPSNGVSVPVVSQFYLMMVTLLWLTLGGHLVMIQVLVDSFTVQPIGNIQNLVQGMALLPELGSWLFAGALLIALPAIAAMLIVNLAFGIMTRTAPQLNVFALGFPFTLLCGLLAMYIGLDGFLPRFEVFAAEALGYVREVMSGRDG</sequence>
<keyword evidence="8 10" id="KW-0975">Bacterial flagellum</keyword>